<dbReference type="RefSeq" id="WP_237853115.1">
    <property type="nucleotide sequence ID" value="NZ_JAKLWS010000006.1"/>
</dbReference>
<feature type="domain" description="MacB-like periplasmic core" evidence="8">
    <location>
        <begin position="28"/>
        <end position="232"/>
    </location>
</feature>
<evidence type="ECO:0000259" key="8">
    <source>
        <dbReference type="Pfam" id="PF12704"/>
    </source>
</evidence>
<reference evidence="9" key="1">
    <citation type="submission" date="2022-01" db="EMBL/GenBank/DDBJ databases">
        <authorList>
            <person name="Wang Y."/>
        </authorList>
    </citation>
    <scope>NUCLEOTIDE SEQUENCE</scope>
    <source>
        <strain evidence="9">WB101</strain>
    </source>
</reference>
<accession>A0ABS9KBN4</accession>
<proteinExistence type="predicted"/>
<gene>
    <name evidence="9" type="ORF">L6773_06815</name>
</gene>
<reference evidence="9" key="2">
    <citation type="submission" date="2024-05" db="EMBL/GenBank/DDBJ databases">
        <title>Rhodohalobacter halophilus gen. nov., sp. nov., a moderately halophilic member of the family Balneolaceae.</title>
        <authorList>
            <person name="Xia J."/>
        </authorList>
    </citation>
    <scope>NUCLEOTIDE SEQUENCE</scope>
    <source>
        <strain evidence="9">WB101</strain>
    </source>
</reference>
<feature type="domain" description="ABC3 transporter permease C-terminal" evidence="7">
    <location>
        <begin position="265"/>
        <end position="384"/>
    </location>
</feature>
<feature type="transmembrane region" description="Helical" evidence="6">
    <location>
        <begin position="428"/>
        <end position="454"/>
    </location>
</feature>
<feature type="transmembrane region" description="Helical" evidence="6">
    <location>
        <begin position="480"/>
        <end position="499"/>
    </location>
</feature>
<evidence type="ECO:0000256" key="4">
    <source>
        <dbReference type="ARBA" id="ARBA00022989"/>
    </source>
</evidence>
<keyword evidence="3 6" id="KW-0812">Transmembrane</keyword>
<keyword evidence="2" id="KW-1003">Cell membrane</keyword>
<feature type="transmembrane region" description="Helical" evidence="6">
    <location>
        <begin position="723"/>
        <end position="746"/>
    </location>
</feature>
<keyword evidence="5 6" id="KW-0472">Membrane</keyword>
<dbReference type="Proteomes" id="UP001165366">
    <property type="component" value="Unassembled WGS sequence"/>
</dbReference>
<dbReference type="PANTHER" id="PTHR30287:SF1">
    <property type="entry name" value="INNER MEMBRANE PROTEIN"/>
    <property type="match status" value="1"/>
</dbReference>
<sequence length="850" mass="93059">MKLINELFSPSSWRLAGRDAKPQWKSLLLYTSSMIAGIAALVAILSFRSDVLLTVNDQSKELLGADLEMDSNRPFPDEAIAFIDSIGGSDANSIEFNSMVLFKNNGSTRLSQIRAIEGPFPLYGSLQSKPASAADRYKEEKFAIVEESALNQYGVQVGDSIQVGNVTLEIGGALISVPGEAAAFSLIGPRVYIPKSVVEDSGLLERGSRVEYKQYFKFDSEEKAGEIEEAFEPIADEYRIRTETVAEEREEFEEVVNNLSRFLGLIAFIAIMLGGLGVSSAVYVYIKRKSNTVATLRCLGITKEKILATFAIQISVMGLIGAIIGTALGIFIQLYIPSLFEGLLPFEIVQSISIPAVTLGLMTGLLISLVFSLLPLITISTISPLLTLRTVEFSPIKALSKRAKIVSFSSTILVLITVVGLLTESFLVALGFTGGLIACVFLLWGVAALLMVVIKKLRLKSFSYTVRQGMANLFRPNNQTSMLMITLGMGMLLIGTLYMSQDMLLQRIEFQTGEQMPDAVFYDIQVDQNQPFLDIIEQGNAEVIQNVPIVSMRLSSRKGIPVSEVREDTTLDISGWALSREYRVTYRDSLIDSETIIEGEWIGEADGIGSVVPISIADNIDDDLNVAVGDTLGFNVQGVPVTTVVASIREVDFDRPQPNFFVLFPKGVLEEAPQFFASTVRTNSREQTIALQQQVTTEFPNISSIDISVALQSVREFLDKMALAIQFMAFFSILTGFIVLASSIAISRKQRTRESVLLRTLGANKSQIGSIQTIEYALLGLLSGLTGLLLAVVSSWALAYFYFELVFVPDLVTVTVLSLLITVAAILIGWSGSRHIFNHSPLEILRLETG</sequence>
<name>A0ABS9KBN4_9BACT</name>
<evidence type="ECO:0000313" key="10">
    <source>
        <dbReference type="Proteomes" id="UP001165366"/>
    </source>
</evidence>
<dbReference type="PANTHER" id="PTHR30287">
    <property type="entry name" value="MEMBRANE COMPONENT OF PREDICTED ABC SUPERFAMILY METABOLITE UPTAKE TRANSPORTER"/>
    <property type="match status" value="1"/>
</dbReference>
<feature type="transmembrane region" description="Helical" evidence="6">
    <location>
        <begin position="356"/>
        <end position="382"/>
    </location>
</feature>
<feature type="transmembrane region" description="Helical" evidence="6">
    <location>
        <begin position="811"/>
        <end position="830"/>
    </location>
</feature>
<evidence type="ECO:0000256" key="5">
    <source>
        <dbReference type="ARBA" id="ARBA00023136"/>
    </source>
</evidence>
<comment type="caution">
    <text evidence="9">The sequence shown here is derived from an EMBL/GenBank/DDBJ whole genome shotgun (WGS) entry which is preliminary data.</text>
</comment>
<feature type="transmembrane region" description="Helical" evidence="6">
    <location>
        <begin position="307"/>
        <end position="336"/>
    </location>
</feature>
<dbReference type="Pfam" id="PF02687">
    <property type="entry name" value="FtsX"/>
    <property type="match status" value="2"/>
</dbReference>
<dbReference type="EMBL" id="JAKLWS010000006">
    <property type="protein sequence ID" value="MCG2588272.1"/>
    <property type="molecule type" value="Genomic_DNA"/>
</dbReference>
<evidence type="ECO:0000259" key="7">
    <source>
        <dbReference type="Pfam" id="PF02687"/>
    </source>
</evidence>
<evidence type="ECO:0000256" key="1">
    <source>
        <dbReference type="ARBA" id="ARBA00004651"/>
    </source>
</evidence>
<feature type="transmembrane region" description="Helical" evidence="6">
    <location>
        <begin position="403"/>
        <end position="422"/>
    </location>
</feature>
<keyword evidence="4 6" id="KW-1133">Transmembrane helix</keyword>
<dbReference type="InterPro" id="IPR025857">
    <property type="entry name" value="MacB_PCD"/>
</dbReference>
<dbReference type="InterPro" id="IPR003838">
    <property type="entry name" value="ABC3_permease_C"/>
</dbReference>
<evidence type="ECO:0000313" key="9">
    <source>
        <dbReference type="EMBL" id="MCG2588272.1"/>
    </source>
</evidence>
<organism evidence="9 10">
    <name type="scientific">Rhodohalobacter sulfatireducens</name>
    <dbReference type="NCBI Taxonomy" id="2911366"/>
    <lineage>
        <taxon>Bacteria</taxon>
        <taxon>Pseudomonadati</taxon>
        <taxon>Balneolota</taxon>
        <taxon>Balneolia</taxon>
        <taxon>Balneolales</taxon>
        <taxon>Balneolaceae</taxon>
        <taxon>Rhodohalobacter</taxon>
    </lineage>
</organism>
<dbReference type="InterPro" id="IPR038766">
    <property type="entry name" value="Membrane_comp_ABC_pdt"/>
</dbReference>
<keyword evidence="10" id="KW-1185">Reference proteome</keyword>
<feature type="domain" description="ABC3 transporter permease C-terminal" evidence="7">
    <location>
        <begin position="727"/>
        <end position="841"/>
    </location>
</feature>
<evidence type="ECO:0000256" key="3">
    <source>
        <dbReference type="ARBA" id="ARBA00022692"/>
    </source>
</evidence>
<evidence type="ECO:0000256" key="2">
    <source>
        <dbReference type="ARBA" id="ARBA00022475"/>
    </source>
</evidence>
<feature type="transmembrane region" description="Helical" evidence="6">
    <location>
        <begin position="27"/>
        <end position="47"/>
    </location>
</feature>
<dbReference type="Pfam" id="PF12704">
    <property type="entry name" value="MacB_PCD"/>
    <property type="match status" value="1"/>
</dbReference>
<protein>
    <submittedName>
        <fullName evidence="9">FtsX-like permease family protein</fullName>
    </submittedName>
</protein>
<feature type="transmembrane region" description="Helical" evidence="6">
    <location>
        <begin position="776"/>
        <end position="799"/>
    </location>
</feature>
<feature type="transmembrane region" description="Helical" evidence="6">
    <location>
        <begin position="262"/>
        <end position="286"/>
    </location>
</feature>
<evidence type="ECO:0000256" key="6">
    <source>
        <dbReference type="SAM" id="Phobius"/>
    </source>
</evidence>
<comment type="subcellular location">
    <subcellularLocation>
        <location evidence="1">Cell membrane</location>
        <topology evidence="1">Multi-pass membrane protein</topology>
    </subcellularLocation>
</comment>